<evidence type="ECO:0000259" key="1">
    <source>
        <dbReference type="Pfam" id="PF00078"/>
    </source>
</evidence>
<dbReference type="InterPro" id="IPR053134">
    <property type="entry name" value="RNA-dir_DNA_polymerase"/>
</dbReference>
<protein>
    <submittedName>
        <fullName evidence="2">Retrovirus-related Pol polyprotein from transposon 297 family</fullName>
    </submittedName>
</protein>
<gene>
    <name evidence="2" type="ORF">KK1_015123</name>
</gene>
<dbReference type="InterPro" id="IPR043502">
    <property type="entry name" value="DNA/RNA_pol_sf"/>
</dbReference>
<dbReference type="CDD" id="cd01647">
    <property type="entry name" value="RT_LTR"/>
    <property type="match status" value="1"/>
</dbReference>
<dbReference type="OMA" id="IVRCTFF"/>
<evidence type="ECO:0000313" key="3">
    <source>
        <dbReference type="Proteomes" id="UP000075243"/>
    </source>
</evidence>
<dbReference type="PANTHER" id="PTHR24559:SF437">
    <property type="entry name" value="RNA-DIRECTED DNA POLYMERASE HOMOLOG"/>
    <property type="match status" value="1"/>
</dbReference>
<dbReference type="InterPro" id="IPR043128">
    <property type="entry name" value="Rev_trsase/Diguanyl_cyclase"/>
</dbReference>
<accession>A0A151SXZ9</accession>
<sequence length="72" mass="8407">MSFGLTNAPSTFICLMNHVLRDYISRFVVVYFDNILVYSKSLSDHLGHLRQVFSILRDNKLYGNIVRCTFFV</sequence>
<dbReference type="EMBL" id="CM003612">
    <property type="protein sequence ID" value="KYP59686.1"/>
    <property type="molecule type" value="Genomic_DNA"/>
</dbReference>
<dbReference type="SUPFAM" id="SSF56672">
    <property type="entry name" value="DNA/RNA polymerases"/>
    <property type="match status" value="1"/>
</dbReference>
<dbReference type="Pfam" id="PF00078">
    <property type="entry name" value="RVT_1"/>
    <property type="match status" value="1"/>
</dbReference>
<dbReference type="PANTHER" id="PTHR24559">
    <property type="entry name" value="TRANSPOSON TY3-I GAG-POL POLYPROTEIN"/>
    <property type="match status" value="1"/>
</dbReference>
<keyword evidence="3" id="KW-1185">Reference proteome</keyword>
<dbReference type="AlphaFoldDB" id="A0A151SXZ9"/>
<dbReference type="Proteomes" id="UP000075243">
    <property type="component" value="Chromosome 10"/>
</dbReference>
<reference evidence="2 3" key="1">
    <citation type="journal article" date="2012" name="Nat. Biotechnol.">
        <title>Draft genome sequence of pigeonpea (Cajanus cajan), an orphan legume crop of resource-poor farmers.</title>
        <authorList>
            <person name="Varshney R.K."/>
            <person name="Chen W."/>
            <person name="Li Y."/>
            <person name="Bharti A.K."/>
            <person name="Saxena R.K."/>
            <person name="Schlueter J.A."/>
            <person name="Donoghue M.T."/>
            <person name="Azam S."/>
            <person name="Fan G."/>
            <person name="Whaley A.M."/>
            <person name="Farmer A.D."/>
            <person name="Sheridan J."/>
            <person name="Iwata A."/>
            <person name="Tuteja R."/>
            <person name="Penmetsa R.V."/>
            <person name="Wu W."/>
            <person name="Upadhyaya H.D."/>
            <person name="Yang S.P."/>
            <person name="Shah T."/>
            <person name="Saxena K.B."/>
            <person name="Michael T."/>
            <person name="McCombie W.R."/>
            <person name="Yang B."/>
            <person name="Zhang G."/>
            <person name="Yang H."/>
            <person name="Wang J."/>
            <person name="Spillane C."/>
            <person name="Cook D.R."/>
            <person name="May G.D."/>
            <person name="Xu X."/>
            <person name="Jackson S.A."/>
        </authorList>
    </citation>
    <scope>NUCLEOTIDE SEQUENCE [LARGE SCALE GENOMIC DNA]</scope>
    <source>
        <strain evidence="3">cv. Asha</strain>
    </source>
</reference>
<dbReference type="Gene3D" id="3.30.70.270">
    <property type="match status" value="1"/>
</dbReference>
<dbReference type="Gramene" id="C.cajan_14692.t">
    <property type="protein sequence ID" value="C.cajan_14692.t.cds1"/>
    <property type="gene ID" value="C.cajan_14692"/>
</dbReference>
<evidence type="ECO:0000313" key="2">
    <source>
        <dbReference type="EMBL" id="KYP59686.1"/>
    </source>
</evidence>
<proteinExistence type="predicted"/>
<dbReference type="InterPro" id="IPR000477">
    <property type="entry name" value="RT_dom"/>
</dbReference>
<feature type="domain" description="Reverse transcriptase" evidence="1">
    <location>
        <begin position="1"/>
        <end position="71"/>
    </location>
</feature>
<organism evidence="2 3">
    <name type="scientific">Cajanus cajan</name>
    <name type="common">Pigeon pea</name>
    <name type="synonym">Cajanus indicus</name>
    <dbReference type="NCBI Taxonomy" id="3821"/>
    <lineage>
        <taxon>Eukaryota</taxon>
        <taxon>Viridiplantae</taxon>
        <taxon>Streptophyta</taxon>
        <taxon>Embryophyta</taxon>
        <taxon>Tracheophyta</taxon>
        <taxon>Spermatophyta</taxon>
        <taxon>Magnoliopsida</taxon>
        <taxon>eudicotyledons</taxon>
        <taxon>Gunneridae</taxon>
        <taxon>Pentapetalae</taxon>
        <taxon>rosids</taxon>
        <taxon>fabids</taxon>
        <taxon>Fabales</taxon>
        <taxon>Fabaceae</taxon>
        <taxon>Papilionoideae</taxon>
        <taxon>50 kb inversion clade</taxon>
        <taxon>NPAAA clade</taxon>
        <taxon>indigoferoid/millettioid clade</taxon>
        <taxon>Phaseoleae</taxon>
        <taxon>Cajanus</taxon>
    </lineage>
</organism>
<name>A0A151SXZ9_CAJCA</name>